<keyword evidence="3" id="KW-1185">Reference proteome</keyword>
<keyword evidence="1" id="KW-1133">Transmembrane helix</keyword>
<keyword evidence="1" id="KW-0472">Membrane</keyword>
<protein>
    <recommendedName>
        <fullName evidence="4">Transmembrane protein</fullName>
    </recommendedName>
</protein>
<feature type="transmembrane region" description="Helical" evidence="1">
    <location>
        <begin position="17"/>
        <end position="36"/>
    </location>
</feature>
<accession>K8F0M9</accession>
<dbReference type="RefSeq" id="XP_007514853.1">
    <property type="nucleotide sequence ID" value="XM_007514791.1"/>
</dbReference>
<dbReference type="GeneID" id="19017318"/>
<sequence>MAVYDWLDRLVLDKKRFLTTFLAYSFCVCVLGVYIGDWNSATMPGREQGQWCAMQAKECKRQADVCLVSGGARAGASQPMVGLDKERAFMDGGDIGGTDFDGAGVPQHIQQMHSEWTQSRDNRAATVARLKELRVNLLCHELRVQQQRKKGALDYDRINSFMGKAGKAREEYEKLEAVVKVVYPEVIPEVEELDQMKNPDCKHVHGGRV</sequence>
<evidence type="ECO:0000313" key="3">
    <source>
        <dbReference type="Proteomes" id="UP000198341"/>
    </source>
</evidence>
<keyword evidence="1" id="KW-0812">Transmembrane</keyword>
<dbReference type="Proteomes" id="UP000198341">
    <property type="component" value="Chromosome 2"/>
</dbReference>
<dbReference type="EMBL" id="FO082277">
    <property type="protein sequence ID" value="CCO15093.1"/>
    <property type="molecule type" value="Genomic_DNA"/>
</dbReference>
<dbReference type="KEGG" id="bpg:Bathy02g02040"/>
<proteinExistence type="predicted"/>
<evidence type="ECO:0000256" key="1">
    <source>
        <dbReference type="SAM" id="Phobius"/>
    </source>
</evidence>
<organism evidence="2 3">
    <name type="scientific">Bathycoccus prasinos</name>
    <dbReference type="NCBI Taxonomy" id="41875"/>
    <lineage>
        <taxon>Eukaryota</taxon>
        <taxon>Viridiplantae</taxon>
        <taxon>Chlorophyta</taxon>
        <taxon>Mamiellophyceae</taxon>
        <taxon>Mamiellales</taxon>
        <taxon>Bathycoccaceae</taxon>
        <taxon>Bathycoccus</taxon>
    </lineage>
</organism>
<evidence type="ECO:0000313" key="2">
    <source>
        <dbReference type="EMBL" id="CCO15093.1"/>
    </source>
</evidence>
<gene>
    <name evidence="2" type="ORF">Bathy02g02040</name>
</gene>
<dbReference type="AlphaFoldDB" id="K8F0M9"/>
<name>K8F0M9_9CHLO</name>
<reference evidence="2 3" key="1">
    <citation type="submission" date="2011-10" db="EMBL/GenBank/DDBJ databases">
        <authorList>
            <person name="Genoscope - CEA"/>
        </authorList>
    </citation>
    <scope>NUCLEOTIDE SEQUENCE [LARGE SCALE GENOMIC DNA]</scope>
    <source>
        <strain evidence="2 3">RCC 1105</strain>
    </source>
</reference>
<evidence type="ECO:0008006" key="4">
    <source>
        <dbReference type="Google" id="ProtNLM"/>
    </source>
</evidence>